<keyword evidence="4" id="KW-1003">Cell membrane</keyword>
<comment type="similarity">
    <text evidence="2">Belongs to the AzlC family.</text>
</comment>
<keyword evidence="7 8" id="KW-0472">Membrane</keyword>
<dbReference type="GO" id="GO:0005886">
    <property type="term" value="C:plasma membrane"/>
    <property type="evidence" value="ECO:0007669"/>
    <property type="project" value="UniProtKB-SubCell"/>
</dbReference>
<evidence type="ECO:0000313" key="10">
    <source>
        <dbReference type="Proteomes" id="UP000441797"/>
    </source>
</evidence>
<dbReference type="InterPro" id="IPR011606">
    <property type="entry name" value="Brnchd-chn_aa_trnsp_permease"/>
</dbReference>
<protein>
    <submittedName>
        <fullName evidence="9">AzlC family protein</fullName>
    </submittedName>
</protein>
<evidence type="ECO:0000256" key="3">
    <source>
        <dbReference type="ARBA" id="ARBA00022448"/>
    </source>
</evidence>
<dbReference type="AlphaFoldDB" id="A0A6N8FS77"/>
<organism evidence="9 10">
    <name type="scientific">Gloeocapsopsis dulcis AAB1 = 1H9</name>
    <dbReference type="NCBI Taxonomy" id="1433147"/>
    <lineage>
        <taxon>Bacteria</taxon>
        <taxon>Bacillati</taxon>
        <taxon>Cyanobacteriota</taxon>
        <taxon>Cyanophyceae</taxon>
        <taxon>Oscillatoriophycideae</taxon>
        <taxon>Chroococcales</taxon>
        <taxon>Chroococcaceae</taxon>
        <taxon>Gloeocapsopsis</taxon>
        <taxon>Gloeocapsopsis dulcis</taxon>
    </lineage>
</organism>
<evidence type="ECO:0000256" key="2">
    <source>
        <dbReference type="ARBA" id="ARBA00010735"/>
    </source>
</evidence>
<dbReference type="RefSeq" id="WP_105219598.1">
    <property type="nucleotide sequence ID" value="NZ_CAWNSU010000040.1"/>
</dbReference>
<evidence type="ECO:0000256" key="8">
    <source>
        <dbReference type="SAM" id="Phobius"/>
    </source>
</evidence>
<keyword evidence="6 8" id="KW-1133">Transmembrane helix</keyword>
<feature type="transmembrane region" description="Helical" evidence="8">
    <location>
        <begin position="121"/>
        <end position="141"/>
    </location>
</feature>
<dbReference type="Pfam" id="PF03591">
    <property type="entry name" value="AzlC"/>
    <property type="match status" value="1"/>
</dbReference>
<comment type="subcellular location">
    <subcellularLocation>
        <location evidence="1">Cell membrane</location>
        <topology evidence="1">Multi-pass membrane protein</topology>
    </subcellularLocation>
</comment>
<proteinExistence type="inferred from homology"/>
<gene>
    <name evidence="9" type="ORF">BWI75_06150</name>
</gene>
<accession>A0A6N8FS77</accession>
<comment type="caution">
    <text evidence="9">The sequence shown here is derived from an EMBL/GenBank/DDBJ whole genome shotgun (WGS) entry which is preliminary data.</text>
</comment>
<evidence type="ECO:0000256" key="7">
    <source>
        <dbReference type="ARBA" id="ARBA00023136"/>
    </source>
</evidence>
<evidence type="ECO:0000256" key="6">
    <source>
        <dbReference type="ARBA" id="ARBA00022989"/>
    </source>
</evidence>
<dbReference type="OrthoDB" id="3177005at2"/>
<keyword evidence="3" id="KW-0813">Transport</keyword>
<feature type="transmembrane region" description="Helical" evidence="8">
    <location>
        <begin position="177"/>
        <end position="210"/>
    </location>
</feature>
<reference evidence="9 10" key="1">
    <citation type="journal article" date="2019" name="Front. Microbiol.">
        <title>Genomic Features for Desiccation Tolerance and Sugar Biosynthesis in the Extremophile Gloeocapsopsis sp. UTEX B3054.</title>
        <authorList>
            <person name="Urrejola C."/>
            <person name="Alcorta J."/>
            <person name="Salas L."/>
            <person name="Vasquez M."/>
            <person name="Polz M.F."/>
            <person name="Vicuna R."/>
            <person name="Diez B."/>
        </authorList>
    </citation>
    <scope>NUCLEOTIDE SEQUENCE [LARGE SCALE GENOMIC DNA]</scope>
    <source>
        <strain evidence="9 10">1H9</strain>
    </source>
</reference>
<dbReference type="PANTHER" id="PTHR34979:SF1">
    <property type="entry name" value="INNER MEMBRANE PROTEIN YGAZ"/>
    <property type="match status" value="1"/>
</dbReference>
<dbReference type="EMBL" id="NAPY01000007">
    <property type="protein sequence ID" value="MUL35943.1"/>
    <property type="molecule type" value="Genomic_DNA"/>
</dbReference>
<dbReference type="GO" id="GO:1903785">
    <property type="term" value="P:L-valine transmembrane transport"/>
    <property type="evidence" value="ECO:0007669"/>
    <property type="project" value="TreeGrafter"/>
</dbReference>
<evidence type="ECO:0000256" key="1">
    <source>
        <dbReference type="ARBA" id="ARBA00004651"/>
    </source>
</evidence>
<feature type="transmembrane region" description="Helical" evidence="8">
    <location>
        <begin position="12"/>
        <end position="31"/>
    </location>
</feature>
<dbReference type="Proteomes" id="UP000441797">
    <property type="component" value="Unassembled WGS sequence"/>
</dbReference>
<evidence type="ECO:0000256" key="5">
    <source>
        <dbReference type="ARBA" id="ARBA00022692"/>
    </source>
</evidence>
<evidence type="ECO:0000313" key="9">
    <source>
        <dbReference type="EMBL" id="MUL35943.1"/>
    </source>
</evidence>
<keyword evidence="5 8" id="KW-0812">Transmembrane</keyword>
<feature type="transmembrane region" description="Helical" evidence="8">
    <location>
        <begin position="37"/>
        <end position="56"/>
    </location>
</feature>
<dbReference type="PANTHER" id="PTHR34979">
    <property type="entry name" value="INNER MEMBRANE PROTEIN YGAZ"/>
    <property type="match status" value="1"/>
</dbReference>
<feature type="transmembrane region" description="Helical" evidence="8">
    <location>
        <begin position="63"/>
        <end position="86"/>
    </location>
</feature>
<name>A0A6N8FS77_9CHRO</name>
<keyword evidence="10" id="KW-1185">Reference proteome</keyword>
<sequence>MQEFRTGCSRALGVGVGYVPIAISFGALATQSGLSDAAAVVMSVWVYAGAAQFAALEGIRQNLSWLSIVLTMLLMNLRHIPISLAINPIFNRFDRKQQLFLAHGLTDEAFALDVSDKPRSWHYYTGIHLFCWLSWILGTWIGCQLGQQIPAQWLQFALPSLFICLLIDNIKTWNQQIILTILTGVVLVLTLQNIGTLGILISILGVAALATLQNQ</sequence>
<evidence type="ECO:0000256" key="4">
    <source>
        <dbReference type="ARBA" id="ARBA00022475"/>
    </source>
</evidence>